<dbReference type="RefSeq" id="WP_255888428.1">
    <property type="nucleotide sequence ID" value="NZ_JAFMZM010000001.1"/>
</dbReference>
<feature type="compositionally biased region" description="Basic and acidic residues" evidence="1">
    <location>
        <begin position="290"/>
        <end position="309"/>
    </location>
</feature>
<accession>A0ABW2N5F2</accession>
<feature type="region of interest" description="Disordered" evidence="1">
    <location>
        <begin position="290"/>
        <end position="313"/>
    </location>
</feature>
<protein>
    <submittedName>
        <fullName evidence="2">DUF4238 domain-containing protein</fullName>
    </submittedName>
</protein>
<reference evidence="3" key="1">
    <citation type="journal article" date="2019" name="Int. J. Syst. Evol. Microbiol.">
        <title>The Global Catalogue of Microorganisms (GCM) 10K type strain sequencing project: providing services to taxonomists for standard genome sequencing and annotation.</title>
        <authorList>
            <consortium name="The Broad Institute Genomics Platform"/>
            <consortium name="The Broad Institute Genome Sequencing Center for Infectious Disease"/>
            <person name="Wu L."/>
            <person name="Ma J."/>
        </authorList>
    </citation>
    <scope>NUCLEOTIDE SEQUENCE [LARGE SCALE GENOMIC DNA]</scope>
    <source>
        <strain evidence="3">FCH27</strain>
    </source>
</reference>
<dbReference type="EMBL" id="JBHTCH010000014">
    <property type="protein sequence ID" value="MFC7361054.1"/>
    <property type="molecule type" value="Genomic_DNA"/>
</dbReference>
<keyword evidence="3" id="KW-1185">Reference proteome</keyword>
<comment type="caution">
    <text evidence="2">The sequence shown here is derived from an EMBL/GenBank/DDBJ whole genome shotgun (WGS) entry which is preliminary data.</text>
</comment>
<feature type="region of interest" description="Disordered" evidence="1">
    <location>
        <begin position="333"/>
        <end position="368"/>
    </location>
</feature>
<gene>
    <name evidence="2" type="ORF">ACFQO6_12300</name>
</gene>
<dbReference type="InterPro" id="IPR025332">
    <property type="entry name" value="DUF4238"/>
</dbReference>
<name>A0ABW2N5F2_9ACTN</name>
<dbReference type="Proteomes" id="UP001596524">
    <property type="component" value="Unassembled WGS sequence"/>
</dbReference>
<evidence type="ECO:0000313" key="2">
    <source>
        <dbReference type="EMBL" id="MFC7361054.1"/>
    </source>
</evidence>
<organism evidence="2 3">
    <name type="scientific">Nocardioides astragali</name>
    <dbReference type="NCBI Taxonomy" id="1776736"/>
    <lineage>
        <taxon>Bacteria</taxon>
        <taxon>Bacillati</taxon>
        <taxon>Actinomycetota</taxon>
        <taxon>Actinomycetes</taxon>
        <taxon>Propionibacteriales</taxon>
        <taxon>Nocardioidaceae</taxon>
        <taxon>Nocardioides</taxon>
    </lineage>
</organism>
<proteinExistence type="predicted"/>
<sequence>MVERVRRQHVVSRFYLNGFASDTGRVRRVSLPGESEHVLSTGDAAVIKDFYTITLPDGTQSDVFEKVFGEIEGPASEALRKLLSGTWPITGDHRVALATWIALQHLRAEDVRASQGSMNAQFIRLIVGTAGKEALRELIEGAESRDIPDAELDHEWEDITKPGGPDLVPDVKQHIGILMDLLPRMAAYLHDCHWTVFRFNRRSIVTSDHPVNLVPGDDHPEWSGVGIATAELFLIPLSRRAALTIQPHDRFPSLPPGLEKVPDFQHDGTTQVADSINQETVLGARKYVHHHPEDSPLGRLHLPDPDRSIEPSMSDASDLIREKGLFSDMTDEQREAWGRMSPASGERRGVSIKDLPWPIPGRRQVDKM</sequence>
<evidence type="ECO:0000256" key="1">
    <source>
        <dbReference type="SAM" id="MobiDB-lite"/>
    </source>
</evidence>
<dbReference type="Pfam" id="PF14022">
    <property type="entry name" value="DUF4238"/>
    <property type="match status" value="1"/>
</dbReference>
<evidence type="ECO:0000313" key="3">
    <source>
        <dbReference type="Proteomes" id="UP001596524"/>
    </source>
</evidence>